<comment type="caution">
    <text evidence="1">The sequence shown here is derived from an EMBL/GenBank/DDBJ whole genome shotgun (WGS) entry which is preliminary data.</text>
</comment>
<gene>
    <name evidence="1" type="ORF">Bhyg_03797</name>
</gene>
<name>A0A9Q0NEP1_9DIPT</name>
<evidence type="ECO:0000313" key="1">
    <source>
        <dbReference type="EMBL" id="KAJ6648567.1"/>
    </source>
</evidence>
<accession>A0A9Q0NEP1</accession>
<proteinExistence type="predicted"/>
<evidence type="ECO:0000313" key="2">
    <source>
        <dbReference type="Proteomes" id="UP001151699"/>
    </source>
</evidence>
<protein>
    <submittedName>
        <fullName evidence="1">Uncharacterized protein</fullName>
    </submittedName>
</protein>
<reference evidence="1" key="1">
    <citation type="submission" date="2022-07" db="EMBL/GenBank/DDBJ databases">
        <authorList>
            <person name="Trinca V."/>
            <person name="Uliana J.V.C."/>
            <person name="Torres T.T."/>
            <person name="Ward R.J."/>
            <person name="Monesi N."/>
        </authorList>
    </citation>
    <scope>NUCLEOTIDE SEQUENCE</scope>
    <source>
        <strain evidence="1">HSMRA1968</strain>
        <tissue evidence="1">Whole embryos</tissue>
    </source>
</reference>
<dbReference type="EMBL" id="WJQU01000001">
    <property type="protein sequence ID" value="KAJ6648567.1"/>
    <property type="molecule type" value="Genomic_DNA"/>
</dbReference>
<dbReference type="OrthoDB" id="7778943at2759"/>
<dbReference type="AlphaFoldDB" id="A0A9Q0NEP1"/>
<sequence length="206" mass="23822">MNWKKKAEKCQAKTLKMTCLQFLMNLYLDPIPAETPGPVTSSKNSGSIYSLTDMYSSSNLNVMDRQIRQACMDIGCINTSPFYVVYKTWNVWTHAQQYGLQAKYTEEAKYAHNIRMLMALAYVPTDEVNSTFNILAESPFWEDSSEKEYNAQKQALINPLNIVFKNMNSLYEFRQKLTLKKDAEMFLPEVVEKNKTEANMHANHEN</sequence>
<keyword evidence="2" id="KW-1185">Reference proteome</keyword>
<dbReference type="Proteomes" id="UP001151699">
    <property type="component" value="Chromosome A"/>
</dbReference>
<organism evidence="1 2">
    <name type="scientific">Pseudolycoriella hygida</name>
    <dbReference type="NCBI Taxonomy" id="35572"/>
    <lineage>
        <taxon>Eukaryota</taxon>
        <taxon>Metazoa</taxon>
        <taxon>Ecdysozoa</taxon>
        <taxon>Arthropoda</taxon>
        <taxon>Hexapoda</taxon>
        <taxon>Insecta</taxon>
        <taxon>Pterygota</taxon>
        <taxon>Neoptera</taxon>
        <taxon>Endopterygota</taxon>
        <taxon>Diptera</taxon>
        <taxon>Nematocera</taxon>
        <taxon>Sciaroidea</taxon>
        <taxon>Sciaridae</taxon>
        <taxon>Pseudolycoriella</taxon>
    </lineage>
</organism>